<dbReference type="InterPro" id="IPR033985">
    <property type="entry name" value="SusD-like_N"/>
</dbReference>
<dbReference type="SUPFAM" id="SSF48452">
    <property type="entry name" value="TPR-like"/>
    <property type="match status" value="1"/>
</dbReference>
<feature type="domain" description="RagB/SusD" evidence="6">
    <location>
        <begin position="359"/>
        <end position="616"/>
    </location>
</feature>
<keyword evidence="5" id="KW-0998">Cell outer membrane</keyword>
<comment type="subcellular location">
    <subcellularLocation>
        <location evidence="1">Cell outer membrane</location>
    </subcellularLocation>
</comment>
<proteinExistence type="inferred from homology"/>
<evidence type="ECO:0000256" key="5">
    <source>
        <dbReference type="ARBA" id="ARBA00023237"/>
    </source>
</evidence>
<evidence type="ECO:0000256" key="4">
    <source>
        <dbReference type="ARBA" id="ARBA00023136"/>
    </source>
</evidence>
<evidence type="ECO:0000256" key="3">
    <source>
        <dbReference type="ARBA" id="ARBA00022729"/>
    </source>
</evidence>
<evidence type="ECO:0000313" key="9">
    <source>
        <dbReference type="Proteomes" id="UP000238642"/>
    </source>
</evidence>
<evidence type="ECO:0000256" key="2">
    <source>
        <dbReference type="ARBA" id="ARBA00006275"/>
    </source>
</evidence>
<keyword evidence="3" id="KW-0732">Signal</keyword>
<reference evidence="8 9" key="1">
    <citation type="submission" date="2018-02" db="EMBL/GenBank/DDBJ databases">
        <title>The draft genome of Sphingobacterium gobiense H7.</title>
        <authorList>
            <person name="Li L."/>
            <person name="Liu L."/>
            <person name="Zhang X."/>
            <person name="Wang T."/>
            <person name="Liang L."/>
        </authorList>
    </citation>
    <scope>NUCLEOTIDE SEQUENCE [LARGE SCALE GENOMIC DNA]</scope>
    <source>
        <strain evidence="8 9">ACCC 05757</strain>
    </source>
</reference>
<dbReference type="Proteomes" id="UP000238642">
    <property type="component" value="Unassembled WGS sequence"/>
</dbReference>
<evidence type="ECO:0000259" key="6">
    <source>
        <dbReference type="Pfam" id="PF07980"/>
    </source>
</evidence>
<dbReference type="GO" id="GO:0009279">
    <property type="term" value="C:cell outer membrane"/>
    <property type="evidence" value="ECO:0007669"/>
    <property type="project" value="UniProtKB-SubCell"/>
</dbReference>
<evidence type="ECO:0000259" key="7">
    <source>
        <dbReference type="Pfam" id="PF14322"/>
    </source>
</evidence>
<sequence length="617" mass="71049">MKNPSGCIQSNWGMNKSDSFITIKKTNYTQMKNIVKHIVVVLFLAFLSSCNKDPLDIMPDGRLTLEEIFNDELMASEYLNTIYDNINPYGSSYDYYTLLAGFSDEAHDNDFPQDMGRAPSRWYNGELRPNWNPLDIQSIQGESTPLTNGNYYRKNWIGIRQANVFLANIVDTRYTNPQIKARLIAEAKVLRAFFYLELIKMYGGMPVVDKPFSDDFRFETLERQSFQECVDFIKQNCDEAILESALPYRITAEPDRGRLTKAVAHAIRSQAMLFAASPLWNPGGETALWEAAAEASKNSLDALLSNNHQLFPDYESYFYGRTDISVNPADCETIFEIKPYRNQEFSQLMFVMHAIPSIGGEKAGASPSQELVDAYDMANGEPAILGYYDEEHLYPIINTASGYDESNPYKDRDPRFYATVWYNNAYYGEVNGTPHYIQSYLGGADGISNIMQRTRNGYYLRKFRDPKQLDVNTGTARFKKYRLGEIYLNYAEAANEAYGPTSEVYDAVDAIRDRADMPALSKGLSKEEMRERIRRERRVELAFEEHRFWDTRRWKILHTTDKLTTGMEWTKISDNNFEGKRIIAGRRKSWTDNHLIIPIPLGELVMMPLWEQNPGWE</sequence>
<evidence type="ECO:0000256" key="1">
    <source>
        <dbReference type="ARBA" id="ARBA00004442"/>
    </source>
</evidence>
<dbReference type="AlphaFoldDB" id="A0A2S9JUZ8"/>
<protein>
    <submittedName>
        <fullName evidence="8">RagB/SusD family nutrient uptake outer membrane protein</fullName>
    </submittedName>
</protein>
<dbReference type="InterPro" id="IPR011990">
    <property type="entry name" value="TPR-like_helical_dom_sf"/>
</dbReference>
<accession>A0A2S9JUZ8</accession>
<dbReference type="EMBL" id="PVBS01000001">
    <property type="protein sequence ID" value="PRD57099.1"/>
    <property type="molecule type" value="Genomic_DNA"/>
</dbReference>
<evidence type="ECO:0000313" key="8">
    <source>
        <dbReference type="EMBL" id="PRD57099.1"/>
    </source>
</evidence>
<dbReference type="Pfam" id="PF14322">
    <property type="entry name" value="SusD-like_3"/>
    <property type="match status" value="1"/>
</dbReference>
<comment type="caution">
    <text evidence="8">The sequence shown here is derived from an EMBL/GenBank/DDBJ whole genome shotgun (WGS) entry which is preliminary data.</text>
</comment>
<gene>
    <name evidence="8" type="ORF">C5749_07800</name>
</gene>
<keyword evidence="9" id="KW-1185">Reference proteome</keyword>
<name>A0A2S9JUZ8_9SPHI</name>
<dbReference type="InterPro" id="IPR012944">
    <property type="entry name" value="SusD_RagB_dom"/>
</dbReference>
<organism evidence="8 9">
    <name type="scientific">Sphingobacterium gobiense</name>
    <dbReference type="NCBI Taxonomy" id="1382456"/>
    <lineage>
        <taxon>Bacteria</taxon>
        <taxon>Pseudomonadati</taxon>
        <taxon>Bacteroidota</taxon>
        <taxon>Sphingobacteriia</taxon>
        <taxon>Sphingobacteriales</taxon>
        <taxon>Sphingobacteriaceae</taxon>
        <taxon>Sphingobacterium</taxon>
    </lineage>
</organism>
<dbReference type="Pfam" id="PF07980">
    <property type="entry name" value="SusD_RagB"/>
    <property type="match status" value="1"/>
</dbReference>
<feature type="domain" description="SusD-like N-terminal" evidence="7">
    <location>
        <begin position="140"/>
        <end position="250"/>
    </location>
</feature>
<dbReference type="OrthoDB" id="691231at2"/>
<dbReference type="Gene3D" id="1.25.40.390">
    <property type="match status" value="1"/>
</dbReference>
<comment type="similarity">
    <text evidence="2">Belongs to the SusD family.</text>
</comment>
<keyword evidence="4" id="KW-0472">Membrane</keyword>